<dbReference type="KEGG" id="mis:MICPUN_64900"/>
<dbReference type="PANTHER" id="PTHR43941">
    <property type="entry name" value="STRUCTURAL MAINTENANCE OF CHROMOSOMES PROTEIN 2"/>
    <property type="match status" value="1"/>
</dbReference>
<dbReference type="GeneID" id="8249698"/>
<feature type="compositionally biased region" description="Low complexity" evidence="2">
    <location>
        <begin position="51"/>
        <end position="60"/>
    </location>
</feature>
<organism evidence="3 4">
    <name type="scientific">Micromonas commoda (strain RCC299 / NOUM17 / CCMP2709)</name>
    <name type="common">Picoplanktonic green alga</name>
    <dbReference type="NCBI Taxonomy" id="296587"/>
    <lineage>
        <taxon>Eukaryota</taxon>
        <taxon>Viridiplantae</taxon>
        <taxon>Chlorophyta</taxon>
        <taxon>Mamiellophyceae</taxon>
        <taxon>Mamiellales</taxon>
        <taxon>Mamiellaceae</taxon>
        <taxon>Micromonas</taxon>
    </lineage>
</organism>
<keyword evidence="1" id="KW-0175">Coiled coil</keyword>
<feature type="region of interest" description="Disordered" evidence="2">
    <location>
        <begin position="81"/>
        <end position="105"/>
    </location>
</feature>
<name>C1EJD9_MICCC</name>
<protein>
    <submittedName>
        <fullName evidence="3">Uncharacterized protein</fullName>
    </submittedName>
</protein>
<feature type="compositionally biased region" description="Low complexity" evidence="2">
    <location>
        <begin position="948"/>
        <end position="967"/>
    </location>
</feature>
<dbReference type="PANTHER" id="PTHR43941:SF1">
    <property type="entry name" value="STRUCTURAL MAINTENANCE OF CHROMOSOMES PROTEIN 2"/>
    <property type="match status" value="1"/>
</dbReference>
<reference evidence="3 4" key="1">
    <citation type="journal article" date="2009" name="Science">
        <title>Green evolution and dynamic adaptations revealed by genomes of the marine picoeukaryotes Micromonas.</title>
        <authorList>
            <person name="Worden A.Z."/>
            <person name="Lee J.H."/>
            <person name="Mock T."/>
            <person name="Rouze P."/>
            <person name="Simmons M.P."/>
            <person name="Aerts A.L."/>
            <person name="Allen A.E."/>
            <person name="Cuvelier M.L."/>
            <person name="Derelle E."/>
            <person name="Everett M.V."/>
            <person name="Foulon E."/>
            <person name="Grimwood J."/>
            <person name="Gundlach H."/>
            <person name="Henrissat B."/>
            <person name="Napoli C."/>
            <person name="McDonald S.M."/>
            <person name="Parker M.S."/>
            <person name="Rombauts S."/>
            <person name="Salamov A."/>
            <person name="Von Dassow P."/>
            <person name="Badger J.H."/>
            <person name="Coutinho P.M."/>
            <person name="Demir E."/>
            <person name="Dubchak I."/>
            <person name="Gentemann C."/>
            <person name="Eikrem W."/>
            <person name="Gready J.E."/>
            <person name="John U."/>
            <person name="Lanier W."/>
            <person name="Lindquist E.A."/>
            <person name="Lucas S."/>
            <person name="Mayer K.F."/>
            <person name="Moreau H."/>
            <person name="Not F."/>
            <person name="Otillar R."/>
            <person name="Panaud O."/>
            <person name="Pangilinan J."/>
            <person name="Paulsen I."/>
            <person name="Piegu B."/>
            <person name="Poliakov A."/>
            <person name="Robbens S."/>
            <person name="Schmutz J."/>
            <person name="Toulza E."/>
            <person name="Wyss T."/>
            <person name="Zelensky A."/>
            <person name="Zhou K."/>
            <person name="Armbrust E.V."/>
            <person name="Bhattacharya D."/>
            <person name="Goodenough U.W."/>
            <person name="Van de Peer Y."/>
            <person name="Grigoriev I.V."/>
        </authorList>
    </citation>
    <scope>NUCLEOTIDE SEQUENCE [LARGE SCALE GENOMIC DNA]</scope>
    <source>
        <strain evidence="4">RCC299 / NOUM17</strain>
    </source>
</reference>
<accession>C1EJD9</accession>
<feature type="compositionally biased region" description="Low complexity" evidence="2">
    <location>
        <begin position="854"/>
        <end position="868"/>
    </location>
</feature>
<evidence type="ECO:0000256" key="1">
    <source>
        <dbReference type="SAM" id="Coils"/>
    </source>
</evidence>
<feature type="region of interest" description="Disordered" evidence="2">
    <location>
        <begin position="1"/>
        <end position="64"/>
    </location>
</feature>
<evidence type="ECO:0000256" key="2">
    <source>
        <dbReference type="SAM" id="MobiDB-lite"/>
    </source>
</evidence>
<feature type="compositionally biased region" description="Gly residues" evidence="2">
    <location>
        <begin position="783"/>
        <end position="793"/>
    </location>
</feature>
<keyword evidence="4" id="KW-1185">Reference proteome</keyword>
<feature type="coiled-coil region" evidence="1">
    <location>
        <begin position="132"/>
        <end position="173"/>
    </location>
</feature>
<dbReference type="RefSeq" id="XP_002506909.1">
    <property type="nucleotide sequence ID" value="XM_002506863.1"/>
</dbReference>
<feature type="compositionally biased region" description="Low complexity" evidence="2">
    <location>
        <begin position="1055"/>
        <end position="1064"/>
    </location>
</feature>
<feature type="compositionally biased region" description="Low complexity" evidence="2">
    <location>
        <begin position="90"/>
        <end position="100"/>
    </location>
</feature>
<feature type="compositionally biased region" description="Basic and acidic residues" evidence="2">
    <location>
        <begin position="997"/>
        <end position="1009"/>
    </location>
</feature>
<feature type="region of interest" description="Disordered" evidence="2">
    <location>
        <begin position="783"/>
        <end position="829"/>
    </location>
</feature>
<feature type="compositionally biased region" description="Low complexity" evidence="2">
    <location>
        <begin position="20"/>
        <end position="38"/>
    </location>
</feature>
<feature type="compositionally biased region" description="Low complexity" evidence="2">
    <location>
        <begin position="794"/>
        <end position="811"/>
    </location>
</feature>
<feature type="region of interest" description="Disordered" evidence="2">
    <location>
        <begin position="940"/>
        <end position="1127"/>
    </location>
</feature>
<dbReference type="EMBL" id="CP001334">
    <property type="protein sequence ID" value="ACO68167.1"/>
    <property type="molecule type" value="Genomic_DNA"/>
</dbReference>
<gene>
    <name evidence="3" type="ORF">MICPUN_64900</name>
</gene>
<proteinExistence type="predicted"/>
<dbReference type="InParanoid" id="C1EJD9"/>
<feature type="coiled-coil region" evidence="1">
    <location>
        <begin position="660"/>
        <end position="763"/>
    </location>
</feature>
<sequence>MDGEAGFTFPPVTPSPPMSPRAGAGAAGDPRAPASPGALSPRSRLSRINKPSSSNANASPPASPELSIFELAELERKLVAGGSPVDRDAAAGTNASSSSTRLLDRERDSVLKSLSQILGEVANQVRDTDSRVAALEAANEAWKARAERAEGRAGDLERKLDATREELLAMHDKTASKVAKIAAKDAAKSPRDADDSPRVNAMQREAESLDRYARETRAVVERLEAGAESLGREVRRLATGEARTREQLAERRNRSDEEIERRLASFESRLEATVTTVTTVPAQVDALRAEVTGAIAAAKDAAVERAVAVAERALVETAKGLKRERADEQSSLVSSLNAAVTQLDRSWRLELEHCRARSDAIKRECDAAIAQALERKRRDDSEAAELVSVKIRKCEDLCRSFIDAVAEGRRELASVLDEARVGERVASEASAAREAAERSTRAAEDASARVIEASTLADRVAASQAELERDARERIQDIERAVADTVDAVAEQLGGFKTTIEGRVDVMDAKAEECRERAEFASRCADHASAVSADAEVTAETARETAEAMGTGLLEARAVMQAYADAVQRAEAAAARCVGVVRTAVRDQIDFHAAMKTAVDDASTVGYAARNAAQEACESTADAGKLARVAVAEAMAEIRTDAKELASLVRKEKRAAAKATKLAKKDRELARETLRRAEERARSIEGKSIASAEERAKKAEARAKAEIADAVAERARLVASAEEKVKRTEAEARSRDVAAKKRLKDAEAKLEALAAERNDLTRQIAASSGAMAKAMVAMAERAGAGGGGRGGVVSRGTPGSSGKGVTKGVSPARPRLPADDASPFSTRGFDRSLGVALPGMVEAAARLRAANVDQSQSQNQSQSQSQSQIDSPFGDVSASASAAYRLSVAGSISPASSSVFDRLSRTSPVASDGAARLRSLSASLREKSAEVERMRSAVSTAAAGLATSPAPVRRGGVGPRGDSPGAGWEVSPVGAATSPPRHRPTLSIAPPAETIDDDAKAGEETDEGRTVTNRYEPSTPAAESARKARASLDAARSIVARLNSPPGESRDVVQPGESPLGESPPGHPRGLARSAMKPPPSPATRGAEAAGSEVARNFLRGARGSGNARGDPSSPVARGLAMFDSPA</sequence>
<feature type="region of interest" description="Disordered" evidence="2">
    <location>
        <begin position="851"/>
        <end position="874"/>
    </location>
</feature>
<dbReference type="OMA" id="AVEMEWE"/>
<dbReference type="Proteomes" id="UP000002009">
    <property type="component" value="Chromosome 16"/>
</dbReference>
<evidence type="ECO:0000313" key="3">
    <source>
        <dbReference type="EMBL" id="ACO68167.1"/>
    </source>
</evidence>
<dbReference type="AlphaFoldDB" id="C1EJD9"/>
<evidence type="ECO:0000313" key="4">
    <source>
        <dbReference type="Proteomes" id="UP000002009"/>
    </source>
</evidence>